<dbReference type="GO" id="GO:0016020">
    <property type="term" value="C:membrane"/>
    <property type="evidence" value="ECO:0007669"/>
    <property type="project" value="InterPro"/>
</dbReference>
<sequence length="332" mass="34629">SKLRYGIQNGPETMSISKAGLIQWTVGSGLEGNSYKVRILVIDQDGMAAGRNFSVTVNHTPKWEDLGPQSGKERNLLAFKPVATDTDDTDLVLTASGLPAGATYDAASGFKWIPANSQVGSYDVRFTATDSHGVQGELLTKVTVHANAEPTLAEIAQVNLLAGESVNVQLDAVDADDDKSALTYKLTNAPDGMQVSETGLVTWTTVSGTHSGEYTAEAVVSDPLGAGASQQIKVVVNGAPVVESIDSLTLKIGDSVTVTVAASDPEGGKLTFKALNNPDGFKGNARNGFKGKFSWLTKSAAAGDYKLDIEVADIAGLKSVVSVNVTLKANIA</sequence>
<dbReference type="GO" id="GO:0005509">
    <property type="term" value="F:calcium ion binding"/>
    <property type="evidence" value="ECO:0007669"/>
    <property type="project" value="InterPro"/>
</dbReference>
<evidence type="ECO:0008006" key="2">
    <source>
        <dbReference type="Google" id="ProtNLM"/>
    </source>
</evidence>
<feature type="non-terminal residue" evidence="1">
    <location>
        <position position="1"/>
    </location>
</feature>
<evidence type="ECO:0000313" key="1">
    <source>
        <dbReference type="EMBL" id="SVC84667.1"/>
    </source>
</evidence>
<feature type="non-terminal residue" evidence="1">
    <location>
        <position position="332"/>
    </location>
</feature>
<accession>A0A382QI41</accession>
<organism evidence="1">
    <name type="scientific">marine metagenome</name>
    <dbReference type="NCBI Taxonomy" id="408172"/>
    <lineage>
        <taxon>unclassified sequences</taxon>
        <taxon>metagenomes</taxon>
        <taxon>ecological metagenomes</taxon>
    </lineage>
</organism>
<proteinExistence type="predicted"/>
<dbReference type="AlphaFoldDB" id="A0A382QI41"/>
<reference evidence="1" key="1">
    <citation type="submission" date="2018-05" db="EMBL/GenBank/DDBJ databases">
        <authorList>
            <person name="Lanie J.A."/>
            <person name="Ng W.-L."/>
            <person name="Kazmierczak K.M."/>
            <person name="Andrzejewski T.M."/>
            <person name="Davidsen T.M."/>
            <person name="Wayne K.J."/>
            <person name="Tettelin H."/>
            <person name="Glass J.I."/>
            <person name="Rusch D."/>
            <person name="Podicherti R."/>
            <person name="Tsui H.-C.T."/>
            <person name="Winkler M.E."/>
        </authorList>
    </citation>
    <scope>NUCLEOTIDE SEQUENCE</scope>
</reference>
<dbReference type="InterPro" id="IPR015919">
    <property type="entry name" value="Cadherin-like_sf"/>
</dbReference>
<dbReference type="InterPro" id="IPR013783">
    <property type="entry name" value="Ig-like_fold"/>
</dbReference>
<dbReference type="EMBL" id="UINC01114393">
    <property type="protein sequence ID" value="SVC84667.1"/>
    <property type="molecule type" value="Genomic_DNA"/>
</dbReference>
<dbReference type="SUPFAM" id="SSF49313">
    <property type="entry name" value="Cadherin-like"/>
    <property type="match status" value="2"/>
</dbReference>
<dbReference type="Pfam" id="PF05345">
    <property type="entry name" value="He_PIG"/>
    <property type="match status" value="2"/>
</dbReference>
<protein>
    <recommendedName>
        <fullName evidence="2">Cadherin domain-containing protein</fullName>
    </recommendedName>
</protein>
<name>A0A382QI41_9ZZZZ</name>
<dbReference type="Gene3D" id="2.60.40.10">
    <property type="entry name" value="Immunoglobulins"/>
    <property type="match status" value="3"/>
</dbReference>
<gene>
    <name evidence="1" type="ORF">METZ01_LOCUS337521</name>
</gene>